<gene>
    <name evidence="1" type="ORF">VII00023_00735</name>
</gene>
<evidence type="ECO:0000313" key="2">
    <source>
        <dbReference type="Proteomes" id="UP000004605"/>
    </source>
</evidence>
<evidence type="ECO:0008006" key="3">
    <source>
        <dbReference type="Google" id="ProtNLM"/>
    </source>
</evidence>
<keyword evidence="2" id="KW-1185">Reference proteome</keyword>
<dbReference type="Proteomes" id="UP000004605">
    <property type="component" value="Unassembled WGS sequence"/>
</dbReference>
<reference evidence="1 2" key="1">
    <citation type="journal article" date="2012" name="Int. J. Syst. Evol. Microbiol.">
        <title>Vibrio caribbeanicus sp. nov., isolated from the marine sponge Scleritoderma cyanea.</title>
        <authorList>
            <person name="Hoffmann M."/>
            <person name="Monday S.R."/>
            <person name="Allard M.W."/>
            <person name="Strain E.A."/>
            <person name="Whittaker P."/>
            <person name="Naum M."/>
            <person name="McCarthy P.J."/>
            <person name="Lopez J.V."/>
            <person name="Fischer M."/>
            <person name="Brown E.W."/>
        </authorList>
    </citation>
    <scope>NUCLEOTIDE SEQUENCE [LARGE SCALE GENOMIC DNA]</scope>
    <source>
        <strain evidence="1 2">ATCC 700023</strain>
    </source>
</reference>
<dbReference type="EMBL" id="AFWF01000028">
    <property type="protein sequence ID" value="EGU47135.1"/>
    <property type="molecule type" value="Genomic_DNA"/>
</dbReference>
<name>F9RXY6_9VIBR</name>
<evidence type="ECO:0000313" key="1">
    <source>
        <dbReference type="EMBL" id="EGU47135.1"/>
    </source>
</evidence>
<accession>F9RXY6</accession>
<sequence>MKVSFEQRSEEQLWQIADELMDNLMAGSTAIDHAQHTRDFTPRMLEIVTPEYFQRVCRHYQNEKGLFGLREHVALFRRPDSLAFVWKQAFSKVDGEYVAEMVMVERDGRFFVDHVMVF</sequence>
<protein>
    <recommendedName>
        <fullName evidence="3">SnoaL-like domain-containing protein</fullName>
    </recommendedName>
</protein>
<comment type="caution">
    <text evidence="1">The sequence shown here is derived from an EMBL/GenBank/DDBJ whole genome shotgun (WGS) entry which is preliminary data.</text>
</comment>
<dbReference type="AlphaFoldDB" id="F9RXY6"/>
<organism evidence="1 2">
    <name type="scientific">Vibrio ichthyoenteri ATCC 700023</name>
    <dbReference type="NCBI Taxonomy" id="870968"/>
    <lineage>
        <taxon>Bacteria</taxon>
        <taxon>Pseudomonadati</taxon>
        <taxon>Pseudomonadota</taxon>
        <taxon>Gammaproteobacteria</taxon>
        <taxon>Vibrionales</taxon>
        <taxon>Vibrionaceae</taxon>
        <taxon>Vibrio</taxon>
    </lineage>
</organism>
<proteinExistence type="predicted"/>